<dbReference type="KEGG" id="ast:Asulf_01144"/>
<gene>
    <name evidence="2" type="ORF">Asulf_01144</name>
</gene>
<evidence type="ECO:0000313" key="2">
    <source>
        <dbReference type="EMBL" id="AGK61144.1"/>
    </source>
</evidence>
<proteinExistence type="predicted"/>
<organism evidence="2 3">
    <name type="scientific">Archaeoglobus sulfaticallidus PM70-1</name>
    <dbReference type="NCBI Taxonomy" id="387631"/>
    <lineage>
        <taxon>Archaea</taxon>
        <taxon>Methanobacteriati</taxon>
        <taxon>Methanobacteriota</taxon>
        <taxon>Archaeoglobi</taxon>
        <taxon>Archaeoglobales</taxon>
        <taxon>Archaeoglobaceae</taxon>
        <taxon>Archaeoglobus</taxon>
    </lineage>
</organism>
<evidence type="ECO:0000256" key="1">
    <source>
        <dbReference type="SAM" id="Coils"/>
    </source>
</evidence>
<dbReference type="EMBL" id="CP005290">
    <property type="protein sequence ID" value="AGK61144.1"/>
    <property type="molecule type" value="Genomic_DNA"/>
</dbReference>
<accession>N0BBZ6</accession>
<dbReference type="GeneID" id="15392785"/>
<dbReference type="RefSeq" id="WP_015590742.1">
    <property type="nucleotide sequence ID" value="NC_021169.1"/>
</dbReference>
<name>N0BBZ6_9EURY</name>
<protein>
    <submittedName>
        <fullName evidence="2">Uncharacterized protein</fullName>
    </submittedName>
</protein>
<keyword evidence="3" id="KW-1185">Reference proteome</keyword>
<feature type="coiled-coil region" evidence="1">
    <location>
        <begin position="75"/>
        <end position="102"/>
    </location>
</feature>
<reference evidence="2 3" key="1">
    <citation type="journal article" date="2013" name="Genome Announc.">
        <title>Complete Genome Sequence of the Thermophilic and Facultatively Chemolithoautotrophic Sulfate Reducer Archaeoglobus sulfaticallidus Strain PM70-1T.</title>
        <authorList>
            <person name="Stokke R."/>
            <person name="Hocking W.P."/>
            <person name="Steinsbu B.O."/>
            <person name="Steen I.H."/>
        </authorList>
    </citation>
    <scope>NUCLEOTIDE SEQUENCE [LARGE SCALE GENOMIC DNA]</scope>
    <source>
        <strain evidence="2">PM70-1</strain>
    </source>
</reference>
<dbReference type="HOGENOM" id="CLU_2021385_0_0_2"/>
<dbReference type="Proteomes" id="UP000013307">
    <property type="component" value="Chromosome"/>
</dbReference>
<keyword evidence="1" id="KW-0175">Coiled coil</keyword>
<sequence length="122" mass="13998">MNAEKILELINEFVSLIAKKEEIDGKISSLTIPAGGTIEVADDFFVYGALIKKDDIFEIHRYMTVDSLNGIVTDVDKANELLDEWLETKKRLEEIVKELEKEQISSIDGFYSILRQLYIRTI</sequence>
<evidence type="ECO:0000313" key="3">
    <source>
        <dbReference type="Proteomes" id="UP000013307"/>
    </source>
</evidence>
<dbReference type="AlphaFoldDB" id="N0BBZ6"/>